<evidence type="ECO:0008006" key="4">
    <source>
        <dbReference type="Google" id="ProtNLM"/>
    </source>
</evidence>
<evidence type="ECO:0000313" key="3">
    <source>
        <dbReference type="EMBL" id="CAD9657304.1"/>
    </source>
</evidence>
<protein>
    <recommendedName>
        <fullName evidence="4">Palmitoyl-protein thioesterase 1</fullName>
    </recommendedName>
</protein>
<sequence length="427" mass="48353">MYSKMNSSMINYFICAFTLSFCSYGALGSEKTGSSPERHICDDEERQSFPNTCGVMDRSIQEPNDLLKEMTEWGINVGYIDNTTTFLGVDTKYKVHPVGDNGFTYEGDRTDVLPIVSQHGLFQTCFESYMKNWVKLAAETTGGYATCINIGDNAIDEIFNTVFLNMEKSVDEFARKIRANPKFSNGFNAIAFSQGNPVIRGYIIKYNDPPVKNFISVDGVIAGVSALPHCDPFNVNSTFPVDSSHATSLRSKRSLESKPHIQNDGLKKHICMLFAEIASALSYTTFMQKHVFPANYFVDRHPSMKKDFLKYSVQAKISNEGSHFNETYIANFLSVDKYVWVMGLLDKTVIPREGEHWGEVDSHDFNKILPMKETNWFTSDSFGLRTAYNEGKFTFRTHPGSHIKIPPAEYISLIEEFFLSTSTYYNQ</sequence>
<dbReference type="Pfam" id="PF02089">
    <property type="entry name" value="Palm_thioest"/>
    <property type="match status" value="1"/>
</dbReference>
<dbReference type="GO" id="GO:0005764">
    <property type="term" value="C:lysosome"/>
    <property type="evidence" value="ECO:0007669"/>
    <property type="project" value="TreeGrafter"/>
</dbReference>
<organism evidence="3">
    <name type="scientific">Eucampia antarctica</name>
    <dbReference type="NCBI Taxonomy" id="49252"/>
    <lineage>
        <taxon>Eukaryota</taxon>
        <taxon>Sar</taxon>
        <taxon>Stramenopiles</taxon>
        <taxon>Ochrophyta</taxon>
        <taxon>Bacillariophyta</taxon>
        <taxon>Mediophyceae</taxon>
        <taxon>Biddulphiophycidae</taxon>
        <taxon>Hemiaulales</taxon>
        <taxon>Hemiaulaceae</taxon>
        <taxon>Eucampia</taxon>
    </lineage>
</organism>
<evidence type="ECO:0000256" key="2">
    <source>
        <dbReference type="SAM" id="SignalP"/>
    </source>
</evidence>
<keyword evidence="1" id="KW-0378">Hydrolase</keyword>
<reference evidence="3" key="1">
    <citation type="submission" date="2021-01" db="EMBL/GenBank/DDBJ databases">
        <authorList>
            <person name="Corre E."/>
            <person name="Pelletier E."/>
            <person name="Niang G."/>
            <person name="Scheremetjew M."/>
            <person name="Finn R."/>
            <person name="Kale V."/>
            <person name="Holt S."/>
            <person name="Cochrane G."/>
            <person name="Meng A."/>
            <person name="Brown T."/>
            <person name="Cohen L."/>
        </authorList>
    </citation>
    <scope>NUCLEOTIDE SEQUENCE</scope>
    <source>
        <strain evidence="3">CCMP1452</strain>
    </source>
</reference>
<feature type="chain" id="PRO_5031276709" description="Palmitoyl-protein thioesterase 1" evidence="2">
    <location>
        <begin position="29"/>
        <end position="427"/>
    </location>
</feature>
<proteinExistence type="predicted"/>
<evidence type="ECO:0000256" key="1">
    <source>
        <dbReference type="ARBA" id="ARBA00022801"/>
    </source>
</evidence>
<dbReference type="AlphaFoldDB" id="A0A7S2R1Y4"/>
<accession>A0A7S2R1Y4</accession>
<dbReference type="PANTHER" id="PTHR11247:SF8">
    <property type="entry name" value="PALMITOYL-PROTEIN THIOESTERASE 1"/>
    <property type="match status" value="1"/>
</dbReference>
<dbReference type="GO" id="GO:0016790">
    <property type="term" value="F:thiolester hydrolase activity"/>
    <property type="evidence" value="ECO:0007669"/>
    <property type="project" value="TreeGrafter"/>
</dbReference>
<dbReference type="EMBL" id="HBHI01002222">
    <property type="protein sequence ID" value="CAD9657304.1"/>
    <property type="molecule type" value="Transcribed_RNA"/>
</dbReference>
<dbReference type="InterPro" id="IPR029058">
    <property type="entry name" value="AB_hydrolase_fold"/>
</dbReference>
<feature type="signal peptide" evidence="2">
    <location>
        <begin position="1"/>
        <end position="28"/>
    </location>
</feature>
<dbReference type="PANTHER" id="PTHR11247">
    <property type="entry name" value="PALMITOYL-PROTEIN THIOESTERASE/DOLICHYLDIPHOSPHATASE 1"/>
    <property type="match status" value="1"/>
</dbReference>
<name>A0A7S2R1Y4_9STRA</name>
<dbReference type="Gene3D" id="3.40.50.1820">
    <property type="entry name" value="alpha/beta hydrolase"/>
    <property type="match status" value="1"/>
</dbReference>
<dbReference type="SUPFAM" id="SSF53474">
    <property type="entry name" value="alpha/beta-Hydrolases"/>
    <property type="match status" value="1"/>
</dbReference>
<keyword evidence="2" id="KW-0732">Signal</keyword>
<gene>
    <name evidence="3" type="ORF">EANT1437_LOCUS1105</name>
</gene>